<dbReference type="AlphaFoldDB" id="A0AAV2Q3Z5"/>
<keyword evidence="8" id="KW-0804">Transcription</keyword>
<sequence>MGGEGRTVPRRHSVSSSGHLTSFNIPREQRRDNHHSIYSPHLPFNLPQPLAGHQKGIPNSRGSHICQFCSRRFILSSDLTRHIRIHTGEKPFQCPFCDHRTARKFSLDKHIFNMHTPKNTPASDIMEELMLSSTMSVSVNESSNRDTEQDNFTTS</sequence>
<dbReference type="InterPro" id="IPR036236">
    <property type="entry name" value="Znf_C2H2_sf"/>
</dbReference>
<evidence type="ECO:0000256" key="5">
    <source>
        <dbReference type="ARBA" id="ARBA00022833"/>
    </source>
</evidence>
<accession>A0AAV2Q3Z5</accession>
<evidence type="ECO:0000256" key="1">
    <source>
        <dbReference type="ARBA" id="ARBA00004123"/>
    </source>
</evidence>
<keyword evidence="3" id="KW-0677">Repeat</keyword>
<keyword evidence="6" id="KW-0805">Transcription regulation</keyword>
<dbReference type="SMART" id="SM00355">
    <property type="entry name" value="ZnF_C2H2"/>
    <property type="match status" value="2"/>
</dbReference>
<dbReference type="Pfam" id="PF13465">
    <property type="entry name" value="zf-H2C2_2"/>
    <property type="match status" value="1"/>
</dbReference>
<dbReference type="InterPro" id="IPR013087">
    <property type="entry name" value="Znf_C2H2_type"/>
</dbReference>
<evidence type="ECO:0000313" key="13">
    <source>
        <dbReference type="EMBL" id="CAL4067757.1"/>
    </source>
</evidence>
<dbReference type="Proteomes" id="UP001497623">
    <property type="component" value="Unassembled WGS sequence"/>
</dbReference>
<protein>
    <recommendedName>
        <fullName evidence="12">C2H2-type domain-containing protein</fullName>
    </recommendedName>
</protein>
<evidence type="ECO:0000256" key="6">
    <source>
        <dbReference type="ARBA" id="ARBA00023015"/>
    </source>
</evidence>
<keyword evidence="9" id="KW-0539">Nucleus</keyword>
<comment type="subcellular location">
    <subcellularLocation>
        <location evidence="1">Nucleus</location>
    </subcellularLocation>
</comment>
<evidence type="ECO:0000259" key="12">
    <source>
        <dbReference type="PROSITE" id="PS50157"/>
    </source>
</evidence>
<dbReference type="GO" id="GO:0000978">
    <property type="term" value="F:RNA polymerase II cis-regulatory region sequence-specific DNA binding"/>
    <property type="evidence" value="ECO:0007669"/>
    <property type="project" value="TreeGrafter"/>
</dbReference>
<evidence type="ECO:0000256" key="2">
    <source>
        <dbReference type="ARBA" id="ARBA00022723"/>
    </source>
</evidence>
<keyword evidence="14" id="KW-1185">Reference proteome</keyword>
<dbReference type="PROSITE" id="PS00028">
    <property type="entry name" value="ZINC_FINGER_C2H2_1"/>
    <property type="match status" value="1"/>
</dbReference>
<evidence type="ECO:0000256" key="3">
    <source>
        <dbReference type="ARBA" id="ARBA00022737"/>
    </source>
</evidence>
<dbReference type="EMBL" id="CAXKWB010002810">
    <property type="protein sequence ID" value="CAL4067757.1"/>
    <property type="molecule type" value="Genomic_DNA"/>
</dbReference>
<name>A0AAV2Q3Z5_MEGNR</name>
<dbReference type="GO" id="GO:0001228">
    <property type="term" value="F:DNA-binding transcription activator activity, RNA polymerase II-specific"/>
    <property type="evidence" value="ECO:0007669"/>
    <property type="project" value="TreeGrafter"/>
</dbReference>
<evidence type="ECO:0000256" key="4">
    <source>
        <dbReference type="ARBA" id="ARBA00022771"/>
    </source>
</evidence>
<proteinExistence type="predicted"/>
<keyword evidence="5" id="KW-0862">Zinc</keyword>
<feature type="region of interest" description="Disordered" evidence="11">
    <location>
        <begin position="136"/>
        <end position="155"/>
    </location>
</feature>
<dbReference type="GO" id="GO:0005634">
    <property type="term" value="C:nucleus"/>
    <property type="evidence" value="ECO:0007669"/>
    <property type="project" value="UniProtKB-SubCell"/>
</dbReference>
<evidence type="ECO:0000256" key="10">
    <source>
        <dbReference type="PROSITE-ProRule" id="PRU00042"/>
    </source>
</evidence>
<evidence type="ECO:0000256" key="9">
    <source>
        <dbReference type="ARBA" id="ARBA00023242"/>
    </source>
</evidence>
<gene>
    <name evidence="13" type="ORF">MNOR_LOCUS6705</name>
</gene>
<dbReference type="FunFam" id="3.30.160.60:FF:000325">
    <property type="entry name" value="ZFP90 zinc finger protein"/>
    <property type="match status" value="1"/>
</dbReference>
<evidence type="ECO:0000256" key="11">
    <source>
        <dbReference type="SAM" id="MobiDB-lite"/>
    </source>
</evidence>
<feature type="domain" description="C2H2-type" evidence="12">
    <location>
        <begin position="92"/>
        <end position="120"/>
    </location>
</feature>
<evidence type="ECO:0000256" key="7">
    <source>
        <dbReference type="ARBA" id="ARBA00023125"/>
    </source>
</evidence>
<dbReference type="PANTHER" id="PTHR46451">
    <property type="entry name" value="RAS-RESPONSIVE ELEMENT-BINDING PROTEIN 1"/>
    <property type="match status" value="1"/>
</dbReference>
<dbReference type="FunFam" id="3.30.160.60:FF:000100">
    <property type="entry name" value="Zinc finger 45-like"/>
    <property type="match status" value="1"/>
</dbReference>
<dbReference type="PANTHER" id="PTHR46451:SF1">
    <property type="entry name" value="RAS-RESPONSIVE ELEMENT-BINDING PROTEIN 1"/>
    <property type="match status" value="1"/>
</dbReference>
<keyword evidence="2" id="KW-0479">Metal-binding</keyword>
<keyword evidence="4 10" id="KW-0863">Zinc-finger</keyword>
<organism evidence="13 14">
    <name type="scientific">Meganyctiphanes norvegica</name>
    <name type="common">Northern krill</name>
    <name type="synonym">Thysanopoda norvegica</name>
    <dbReference type="NCBI Taxonomy" id="48144"/>
    <lineage>
        <taxon>Eukaryota</taxon>
        <taxon>Metazoa</taxon>
        <taxon>Ecdysozoa</taxon>
        <taxon>Arthropoda</taxon>
        <taxon>Crustacea</taxon>
        <taxon>Multicrustacea</taxon>
        <taxon>Malacostraca</taxon>
        <taxon>Eumalacostraca</taxon>
        <taxon>Eucarida</taxon>
        <taxon>Euphausiacea</taxon>
        <taxon>Euphausiidae</taxon>
        <taxon>Meganyctiphanes</taxon>
    </lineage>
</organism>
<feature type="region of interest" description="Disordered" evidence="11">
    <location>
        <begin position="1"/>
        <end position="29"/>
    </location>
</feature>
<dbReference type="SUPFAM" id="SSF57667">
    <property type="entry name" value="beta-beta-alpha zinc fingers"/>
    <property type="match status" value="1"/>
</dbReference>
<keyword evidence="7" id="KW-0238">DNA-binding</keyword>
<feature type="domain" description="C2H2-type" evidence="12">
    <location>
        <begin position="64"/>
        <end position="91"/>
    </location>
</feature>
<comment type="caution">
    <text evidence="13">The sequence shown here is derived from an EMBL/GenBank/DDBJ whole genome shotgun (WGS) entry which is preliminary data.</text>
</comment>
<evidence type="ECO:0000313" key="14">
    <source>
        <dbReference type="Proteomes" id="UP001497623"/>
    </source>
</evidence>
<dbReference type="Gene3D" id="3.30.160.60">
    <property type="entry name" value="Classic Zinc Finger"/>
    <property type="match status" value="2"/>
</dbReference>
<evidence type="ECO:0000256" key="8">
    <source>
        <dbReference type="ARBA" id="ARBA00023163"/>
    </source>
</evidence>
<dbReference type="GO" id="GO:0008270">
    <property type="term" value="F:zinc ion binding"/>
    <property type="evidence" value="ECO:0007669"/>
    <property type="project" value="UniProtKB-KW"/>
</dbReference>
<dbReference type="InterPro" id="IPR052795">
    <property type="entry name" value="RREB1"/>
</dbReference>
<dbReference type="PROSITE" id="PS50157">
    <property type="entry name" value="ZINC_FINGER_C2H2_2"/>
    <property type="match status" value="2"/>
</dbReference>
<reference evidence="13 14" key="1">
    <citation type="submission" date="2024-05" db="EMBL/GenBank/DDBJ databases">
        <authorList>
            <person name="Wallberg A."/>
        </authorList>
    </citation>
    <scope>NUCLEOTIDE SEQUENCE [LARGE SCALE GENOMIC DNA]</scope>
</reference>
<feature type="compositionally biased region" description="Polar residues" evidence="11">
    <location>
        <begin position="14"/>
        <end position="24"/>
    </location>
</feature>